<dbReference type="AlphaFoldDB" id="A0A7C8GS68"/>
<name>A0A7C8GS68_9BACI</name>
<gene>
    <name evidence="3" type="ORF">F9U64_15535</name>
</gene>
<evidence type="ECO:0000256" key="1">
    <source>
        <dbReference type="SAM" id="Phobius"/>
    </source>
</evidence>
<evidence type="ECO:0000259" key="2">
    <source>
        <dbReference type="Pfam" id="PF14285"/>
    </source>
</evidence>
<reference evidence="3 4" key="1">
    <citation type="submission" date="2019-10" db="EMBL/GenBank/DDBJ databases">
        <title>Gracilibacillus sp. nov. isolated from rice seeds.</title>
        <authorList>
            <person name="He S."/>
        </authorList>
    </citation>
    <scope>NUCLEOTIDE SEQUENCE [LARGE SCALE GENOMIC DNA]</scope>
    <source>
        <strain evidence="3 4">TD8</strain>
    </source>
</reference>
<keyword evidence="1" id="KW-1133">Transmembrane helix</keyword>
<dbReference type="OrthoDB" id="2965608at2"/>
<keyword evidence="1" id="KW-0812">Transmembrane</keyword>
<dbReference type="Pfam" id="PF14285">
    <property type="entry name" value="DUF4367"/>
    <property type="match status" value="1"/>
</dbReference>
<sequence>MNLKEELKRLPKETEISMELENKVLASLKNVDQNFSKAKHNKRRKFTNVVPYLALIACLAILIPLGLNQFSDITEKVPSKNGDMFIVDQATIKQQLQQLNGEFPFQLPASLPFEMENVQTGQHQTNEQIISIQFHGDGGELLSLEIINSKNTYNGSNMTEQVEIGDIKGLFTENGQKVKTLIWEQNGIQYHLSSIVTTTHQGYTKDELISIAKTFE</sequence>
<feature type="domain" description="DUF4367" evidence="2">
    <location>
        <begin position="119"/>
        <end position="213"/>
    </location>
</feature>
<organism evidence="3 4">
    <name type="scientific">Gracilibacillus oryzae</name>
    <dbReference type="NCBI Taxonomy" id="1672701"/>
    <lineage>
        <taxon>Bacteria</taxon>
        <taxon>Bacillati</taxon>
        <taxon>Bacillota</taxon>
        <taxon>Bacilli</taxon>
        <taxon>Bacillales</taxon>
        <taxon>Bacillaceae</taxon>
        <taxon>Gracilibacillus</taxon>
    </lineage>
</organism>
<dbReference type="EMBL" id="WEID01000077">
    <property type="protein sequence ID" value="KAB8129196.1"/>
    <property type="molecule type" value="Genomic_DNA"/>
</dbReference>
<evidence type="ECO:0000313" key="3">
    <source>
        <dbReference type="EMBL" id="KAB8129196.1"/>
    </source>
</evidence>
<proteinExistence type="predicted"/>
<feature type="transmembrane region" description="Helical" evidence="1">
    <location>
        <begin position="49"/>
        <end position="67"/>
    </location>
</feature>
<dbReference type="InterPro" id="IPR025377">
    <property type="entry name" value="DUF4367"/>
</dbReference>
<protein>
    <submittedName>
        <fullName evidence="3">DUF4367 domain-containing protein</fullName>
    </submittedName>
</protein>
<accession>A0A7C8GS68</accession>
<comment type="caution">
    <text evidence="3">The sequence shown here is derived from an EMBL/GenBank/DDBJ whole genome shotgun (WGS) entry which is preliminary data.</text>
</comment>
<evidence type="ECO:0000313" key="4">
    <source>
        <dbReference type="Proteomes" id="UP000480246"/>
    </source>
</evidence>
<keyword evidence="1" id="KW-0472">Membrane</keyword>
<dbReference type="Proteomes" id="UP000480246">
    <property type="component" value="Unassembled WGS sequence"/>
</dbReference>
<dbReference type="RefSeq" id="WP_153405590.1">
    <property type="nucleotide sequence ID" value="NZ_ML762437.1"/>
</dbReference>
<keyword evidence="4" id="KW-1185">Reference proteome</keyword>